<dbReference type="Proteomes" id="UP000003179">
    <property type="component" value="Unassembled WGS sequence"/>
</dbReference>
<dbReference type="EMBL" id="ADZU01000015">
    <property type="protein sequence ID" value="EFS93003.1"/>
    <property type="molecule type" value="Genomic_DNA"/>
</dbReference>
<reference evidence="2" key="1">
    <citation type="submission" date="2010-08" db="EMBL/GenBank/DDBJ databases">
        <authorList>
            <person name="Weinstock G."/>
            <person name="Sodergren E."/>
            <person name="Clifton S."/>
            <person name="Fulton L."/>
            <person name="Fulton B."/>
            <person name="Courtney L."/>
            <person name="Fronick C."/>
            <person name="Harrison M."/>
            <person name="Strong C."/>
            <person name="Farmer C."/>
            <person name="Delahaunty K."/>
            <person name="Markovic C."/>
            <person name="Hall O."/>
            <person name="Minx P."/>
            <person name="Tomlinson C."/>
            <person name="Mitreva M."/>
            <person name="Hou S."/>
            <person name="Chen J."/>
            <person name="Wollam A."/>
            <person name="Pepin K.H."/>
            <person name="Johnson M."/>
            <person name="Bhonagiri V."/>
            <person name="Zhang X."/>
            <person name="Suruliraj S."/>
            <person name="Warren W."/>
            <person name="Chinwalla A."/>
            <person name="Mardis E.R."/>
            <person name="Wilson R.K."/>
        </authorList>
    </citation>
    <scope>NUCLEOTIDE SEQUENCE [LARGE SCALE GENOMIC DNA]</scope>
    <source>
        <strain evidence="2">HL044PA1</strain>
    </source>
</reference>
<evidence type="ECO:0000256" key="1">
    <source>
        <dbReference type="SAM" id="MobiDB-lite"/>
    </source>
</evidence>
<keyword evidence="3" id="KW-1185">Reference proteome</keyword>
<evidence type="ECO:0000313" key="3">
    <source>
        <dbReference type="Proteomes" id="UP000003179"/>
    </source>
</evidence>
<name>A0ABN0C6X5_9ACTN</name>
<proteinExistence type="predicted"/>
<comment type="caution">
    <text evidence="2">The sequence shown here is derived from an EMBL/GenBank/DDBJ whole genome shotgun (WGS) entry which is preliminary data.</text>
</comment>
<protein>
    <submittedName>
        <fullName evidence="2">Uncharacterized protein</fullName>
    </submittedName>
</protein>
<gene>
    <name evidence="2" type="ORF">HMPREF9607_00854</name>
</gene>
<sequence>MPVLLSRTLGGDDNNARRNGLEGQSIVDTNHGSAFFASADVLSDIGFEGEVPPT</sequence>
<organism evidence="2 3">
    <name type="scientific">Cutibacterium modestum HL044PA1</name>
    <dbReference type="NCBI Taxonomy" id="765109"/>
    <lineage>
        <taxon>Bacteria</taxon>
        <taxon>Bacillati</taxon>
        <taxon>Actinomycetota</taxon>
        <taxon>Actinomycetes</taxon>
        <taxon>Propionibacteriales</taxon>
        <taxon>Propionibacteriaceae</taxon>
        <taxon>Cutibacterium</taxon>
        <taxon>Cutibacterium modestum</taxon>
    </lineage>
</organism>
<feature type="region of interest" description="Disordered" evidence="1">
    <location>
        <begin position="1"/>
        <end position="21"/>
    </location>
</feature>
<accession>A0ABN0C6X5</accession>
<evidence type="ECO:0000313" key="2">
    <source>
        <dbReference type="EMBL" id="EFS93003.1"/>
    </source>
</evidence>